<dbReference type="Proteomes" id="UP000769780">
    <property type="component" value="Unassembled WGS sequence"/>
</dbReference>
<comment type="similarity">
    <text evidence="10">Belongs to the NadD family.</text>
</comment>
<dbReference type="PANTHER" id="PTHR39321:SF3">
    <property type="entry name" value="PHOSPHOPANTETHEINE ADENYLYLTRANSFERASE"/>
    <property type="match status" value="1"/>
</dbReference>
<evidence type="ECO:0000256" key="7">
    <source>
        <dbReference type="ARBA" id="ARBA00022840"/>
    </source>
</evidence>
<reference evidence="12 13" key="1">
    <citation type="submission" date="2020-07" db="EMBL/GenBank/DDBJ databases">
        <title>Fungal Genomes of the International Space Station.</title>
        <authorList>
            <person name="Seuylemezian A."/>
            <person name="Singh N.K."/>
            <person name="Wood J."/>
            <person name="Venkateswaran K."/>
        </authorList>
    </citation>
    <scope>NUCLEOTIDE SEQUENCE [LARGE SCALE GENOMIC DNA]</scope>
    <source>
        <strain evidence="12 13">PL-B2</strain>
    </source>
</reference>
<dbReference type="EMBL" id="JACWFH010000008">
    <property type="protein sequence ID" value="MBY0096300.1"/>
    <property type="molecule type" value="Genomic_DNA"/>
</dbReference>
<evidence type="ECO:0000259" key="11">
    <source>
        <dbReference type="Pfam" id="PF01467"/>
    </source>
</evidence>
<proteinExistence type="inferred from homology"/>
<dbReference type="CDD" id="cd02165">
    <property type="entry name" value="NMNAT"/>
    <property type="match status" value="1"/>
</dbReference>
<keyword evidence="13" id="KW-1185">Reference proteome</keyword>
<dbReference type="SUPFAM" id="SSF52374">
    <property type="entry name" value="Nucleotidylyl transferase"/>
    <property type="match status" value="1"/>
</dbReference>
<comment type="caution">
    <text evidence="12">The sequence shown here is derived from an EMBL/GenBank/DDBJ whole genome shotgun (WGS) entry which is preliminary data.</text>
</comment>
<evidence type="ECO:0000256" key="10">
    <source>
        <dbReference type="HAMAP-Rule" id="MF_00244"/>
    </source>
</evidence>
<dbReference type="Gene3D" id="3.40.50.620">
    <property type="entry name" value="HUPs"/>
    <property type="match status" value="1"/>
</dbReference>
<dbReference type="PANTHER" id="PTHR39321">
    <property type="entry name" value="NICOTINATE-NUCLEOTIDE ADENYLYLTRANSFERASE-RELATED"/>
    <property type="match status" value="1"/>
</dbReference>
<keyword evidence="4 10" id="KW-0808">Transferase</keyword>
<accession>A0ABS7K2B7</accession>
<keyword evidence="3 10" id="KW-0662">Pyridine nucleotide biosynthesis</keyword>
<keyword evidence="7 10" id="KW-0067">ATP-binding</keyword>
<evidence type="ECO:0000256" key="8">
    <source>
        <dbReference type="ARBA" id="ARBA00023027"/>
    </source>
</evidence>
<keyword evidence="5 10" id="KW-0548">Nucleotidyltransferase</keyword>
<evidence type="ECO:0000256" key="6">
    <source>
        <dbReference type="ARBA" id="ARBA00022741"/>
    </source>
</evidence>
<organism evidence="12 13">
    <name type="scientific">Mesobacillus maritimus</name>
    <dbReference type="NCBI Taxonomy" id="1643336"/>
    <lineage>
        <taxon>Bacteria</taxon>
        <taxon>Bacillati</taxon>
        <taxon>Bacillota</taxon>
        <taxon>Bacilli</taxon>
        <taxon>Bacillales</taxon>
        <taxon>Bacillaceae</taxon>
        <taxon>Mesobacillus</taxon>
    </lineage>
</organism>
<evidence type="ECO:0000256" key="4">
    <source>
        <dbReference type="ARBA" id="ARBA00022679"/>
    </source>
</evidence>
<dbReference type="GO" id="GO:0004515">
    <property type="term" value="F:nicotinate-nucleotide adenylyltransferase activity"/>
    <property type="evidence" value="ECO:0007669"/>
    <property type="project" value="UniProtKB-EC"/>
</dbReference>
<dbReference type="HAMAP" id="MF_00244">
    <property type="entry name" value="NaMN_adenylyltr"/>
    <property type="match status" value="1"/>
</dbReference>
<keyword evidence="6 10" id="KW-0547">Nucleotide-binding</keyword>
<gene>
    <name evidence="10" type="primary">nadD</name>
    <name evidence="12" type="ORF">H0185_05710</name>
</gene>
<evidence type="ECO:0000256" key="5">
    <source>
        <dbReference type="ARBA" id="ARBA00022695"/>
    </source>
</evidence>
<dbReference type="EC" id="2.7.7.18" evidence="10"/>
<evidence type="ECO:0000313" key="13">
    <source>
        <dbReference type="Proteomes" id="UP000769780"/>
    </source>
</evidence>
<dbReference type="NCBIfam" id="NF000840">
    <property type="entry name" value="PRK00071.1-3"/>
    <property type="match status" value="1"/>
</dbReference>
<comment type="catalytic activity">
    <reaction evidence="9 10">
        <text>nicotinate beta-D-ribonucleotide + ATP + H(+) = deamido-NAD(+) + diphosphate</text>
        <dbReference type="Rhea" id="RHEA:22860"/>
        <dbReference type="ChEBI" id="CHEBI:15378"/>
        <dbReference type="ChEBI" id="CHEBI:30616"/>
        <dbReference type="ChEBI" id="CHEBI:33019"/>
        <dbReference type="ChEBI" id="CHEBI:57502"/>
        <dbReference type="ChEBI" id="CHEBI:58437"/>
        <dbReference type="EC" id="2.7.7.18"/>
    </reaction>
</comment>
<dbReference type="InterPro" id="IPR005248">
    <property type="entry name" value="NadD/NMNAT"/>
</dbReference>
<feature type="domain" description="Cytidyltransferase-like" evidence="11">
    <location>
        <begin position="6"/>
        <end position="162"/>
    </location>
</feature>
<dbReference type="NCBIfam" id="TIGR00482">
    <property type="entry name" value="nicotinate (nicotinamide) nucleotide adenylyltransferase"/>
    <property type="match status" value="1"/>
</dbReference>
<dbReference type="Pfam" id="PF01467">
    <property type="entry name" value="CTP_transf_like"/>
    <property type="match status" value="1"/>
</dbReference>
<evidence type="ECO:0000256" key="9">
    <source>
        <dbReference type="ARBA" id="ARBA00048721"/>
    </source>
</evidence>
<dbReference type="InterPro" id="IPR004821">
    <property type="entry name" value="Cyt_trans-like"/>
</dbReference>
<comment type="pathway">
    <text evidence="2 10">Cofactor biosynthesis; NAD(+) biosynthesis; deamido-NAD(+) from nicotinate D-ribonucleotide: step 1/1.</text>
</comment>
<evidence type="ECO:0000256" key="1">
    <source>
        <dbReference type="ARBA" id="ARBA00002324"/>
    </source>
</evidence>
<dbReference type="NCBIfam" id="NF000841">
    <property type="entry name" value="PRK00071.1-4"/>
    <property type="match status" value="1"/>
</dbReference>
<sequence>MVKIGILGGTFNPPHTGHLIIANEVFHALELEKVWFMPNQEPPHKKKEGNVSNQQRVKMLELAIQDHPHFAVESLELERQGPSYTYETMKILTDRHKNHEFYFIIGGDMIEYLAKWHKIDELQQLVKFVGVNRPRYSSKTEYEVLLIDSPSIDLSSSMIRQRRESGGTIRYLVPDLVRDYIEENGLYGS</sequence>
<dbReference type="NCBIfam" id="TIGR00125">
    <property type="entry name" value="cyt_tran_rel"/>
    <property type="match status" value="1"/>
</dbReference>
<dbReference type="InterPro" id="IPR014729">
    <property type="entry name" value="Rossmann-like_a/b/a_fold"/>
</dbReference>
<protein>
    <recommendedName>
        <fullName evidence="10">Probable nicotinate-nucleotide adenylyltransferase</fullName>
        <ecNumber evidence="10">2.7.7.18</ecNumber>
    </recommendedName>
    <alternativeName>
        <fullName evidence="10">Deamido-NAD(+) diphosphorylase</fullName>
    </alternativeName>
    <alternativeName>
        <fullName evidence="10">Deamido-NAD(+) pyrophosphorylase</fullName>
    </alternativeName>
    <alternativeName>
        <fullName evidence="10">Nicotinate mononucleotide adenylyltransferase</fullName>
        <shortName evidence="10">NaMN adenylyltransferase</shortName>
    </alternativeName>
</protein>
<evidence type="ECO:0000313" key="12">
    <source>
        <dbReference type="EMBL" id="MBY0096300.1"/>
    </source>
</evidence>
<dbReference type="RefSeq" id="WP_221872083.1">
    <property type="nucleotide sequence ID" value="NZ_JACWFH010000008.1"/>
</dbReference>
<comment type="function">
    <text evidence="1 10">Catalyzes the reversible adenylation of nicotinate mononucleotide (NaMN) to nicotinic acid adenine dinucleotide (NaAD).</text>
</comment>
<name>A0ABS7K2B7_9BACI</name>
<evidence type="ECO:0000256" key="3">
    <source>
        <dbReference type="ARBA" id="ARBA00022642"/>
    </source>
</evidence>
<keyword evidence="8 10" id="KW-0520">NAD</keyword>
<evidence type="ECO:0000256" key="2">
    <source>
        <dbReference type="ARBA" id="ARBA00005019"/>
    </source>
</evidence>